<proteinExistence type="inferred from homology"/>
<name>A0A371B3T3_9BRAD</name>
<dbReference type="PANTHER" id="PTHR24321:SF15">
    <property type="entry name" value="OXIDOREDUCTASE UCPA"/>
    <property type="match status" value="1"/>
</dbReference>
<dbReference type="PRINTS" id="PR00081">
    <property type="entry name" value="GDHRDH"/>
</dbReference>
<dbReference type="SUPFAM" id="SSF51735">
    <property type="entry name" value="NAD(P)-binding Rossmann-fold domains"/>
    <property type="match status" value="1"/>
</dbReference>
<dbReference type="GO" id="GO:0016491">
    <property type="term" value="F:oxidoreductase activity"/>
    <property type="evidence" value="ECO:0007669"/>
    <property type="project" value="UniProtKB-KW"/>
</dbReference>
<dbReference type="Pfam" id="PF13561">
    <property type="entry name" value="adh_short_C2"/>
    <property type="match status" value="1"/>
</dbReference>
<dbReference type="SMART" id="SM00822">
    <property type="entry name" value="PKS_KR"/>
    <property type="match status" value="1"/>
</dbReference>
<keyword evidence="5" id="KW-1185">Reference proteome</keyword>
<evidence type="ECO:0000256" key="1">
    <source>
        <dbReference type="ARBA" id="ARBA00006484"/>
    </source>
</evidence>
<dbReference type="OrthoDB" id="9789398at2"/>
<dbReference type="FunFam" id="3.40.50.720:FF:000084">
    <property type="entry name" value="Short-chain dehydrogenase reductase"/>
    <property type="match status" value="1"/>
</dbReference>
<dbReference type="Proteomes" id="UP000263993">
    <property type="component" value="Unassembled WGS sequence"/>
</dbReference>
<reference evidence="5" key="1">
    <citation type="submission" date="2018-08" db="EMBL/GenBank/DDBJ databases">
        <authorList>
            <person name="Kim S.-J."/>
            <person name="Jung G.-Y."/>
        </authorList>
    </citation>
    <scope>NUCLEOTIDE SEQUENCE [LARGE SCALE GENOMIC DNA]</scope>
    <source>
        <strain evidence="5">GY_H</strain>
    </source>
</reference>
<dbReference type="AlphaFoldDB" id="A0A371B3T3"/>
<evidence type="ECO:0000313" key="5">
    <source>
        <dbReference type="Proteomes" id="UP000263993"/>
    </source>
</evidence>
<accession>A0A371B3T3</accession>
<dbReference type="InterPro" id="IPR036291">
    <property type="entry name" value="NAD(P)-bd_dom_sf"/>
</dbReference>
<dbReference type="Gene3D" id="3.40.50.720">
    <property type="entry name" value="NAD(P)-binding Rossmann-like Domain"/>
    <property type="match status" value="1"/>
</dbReference>
<comment type="caution">
    <text evidence="4">The sequence shown here is derived from an EMBL/GenBank/DDBJ whole genome shotgun (WGS) entry which is preliminary data.</text>
</comment>
<sequence length="238" mass="24479">MPNLKDKIILITGAAGAVGSTVVAAVRAQGALAIATDLKGADLALDVTAEADWQRVVAEISERHGAIDGLVNAAGIVAIGSVEKLDFATWRRVLSINLDGTFLGCKYVFPLLKERGGSIVNLSSVSGLVGGHNLAAYNASKGGVSLLTKSVALLGARNKPPIRCNAVCPSFLEGPMVDNIARTARDPASAMEKMSAEIPLGRMGQPSEVAALCVYLLSDQAAFITGADLPIDGGLTAK</sequence>
<comment type="similarity">
    <text evidence="1">Belongs to the short-chain dehydrogenases/reductases (SDR) family.</text>
</comment>
<feature type="domain" description="Ketoreductase" evidence="3">
    <location>
        <begin position="7"/>
        <end position="174"/>
    </location>
</feature>
<evidence type="ECO:0000313" key="4">
    <source>
        <dbReference type="EMBL" id="RDV02256.1"/>
    </source>
</evidence>
<dbReference type="InterPro" id="IPR002347">
    <property type="entry name" value="SDR_fam"/>
</dbReference>
<keyword evidence="2" id="KW-0560">Oxidoreductase</keyword>
<dbReference type="InterPro" id="IPR057326">
    <property type="entry name" value="KR_dom"/>
</dbReference>
<protein>
    <submittedName>
        <fullName evidence="4">SDR family NAD(P)-dependent oxidoreductase</fullName>
    </submittedName>
</protein>
<dbReference type="EMBL" id="QRGO01000002">
    <property type="protein sequence ID" value="RDV02256.1"/>
    <property type="molecule type" value="Genomic_DNA"/>
</dbReference>
<dbReference type="PANTHER" id="PTHR24321">
    <property type="entry name" value="DEHYDROGENASES, SHORT CHAIN"/>
    <property type="match status" value="1"/>
</dbReference>
<dbReference type="InterPro" id="IPR020904">
    <property type="entry name" value="Sc_DH/Rdtase_CS"/>
</dbReference>
<evidence type="ECO:0000256" key="2">
    <source>
        <dbReference type="ARBA" id="ARBA00023002"/>
    </source>
</evidence>
<evidence type="ECO:0000259" key="3">
    <source>
        <dbReference type="SMART" id="SM00822"/>
    </source>
</evidence>
<gene>
    <name evidence="4" type="ORF">DXH78_16840</name>
</gene>
<dbReference type="PRINTS" id="PR00080">
    <property type="entry name" value="SDRFAMILY"/>
</dbReference>
<organism evidence="4 5">
    <name type="scientific">Undibacter mobilis</name>
    <dbReference type="NCBI Taxonomy" id="2292256"/>
    <lineage>
        <taxon>Bacteria</taxon>
        <taxon>Pseudomonadati</taxon>
        <taxon>Pseudomonadota</taxon>
        <taxon>Alphaproteobacteria</taxon>
        <taxon>Hyphomicrobiales</taxon>
        <taxon>Nitrobacteraceae</taxon>
        <taxon>Undibacter</taxon>
    </lineage>
</organism>
<dbReference type="RefSeq" id="WP_115518378.1">
    <property type="nucleotide sequence ID" value="NZ_QRGO01000002.1"/>
</dbReference>
<dbReference type="PROSITE" id="PS00061">
    <property type="entry name" value="ADH_SHORT"/>
    <property type="match status" value="1"/>
</dbReference>